<reference evidence="1" key="1">
    <citation type="submission" date="2021-03" db="EMBL/GenBank/DDBJ databases">
        <title>Genomic Encyclopedia of Type Strains, Phase IV (KMG-IV): sequencing the most valuable type-strain genomes for metagenomic binning, comparative biology and taxonomic classification.</title>
        <authorList>
            <person name="Goeker M."/>
        </authorList>
    </citation>
    <scope>NUCLEOTIDE SEQUENCE</scope>
    <source>
        <strain evidence="1">DSM 107338</strain>
    </source>
</reference>
<evidence type="ECO:0008006" key="3">
    <source>
        <dbReference type="Google" id="ProtNLM"/>
    </source>
</evidence>
<dbReference type="AlphaFoldDB" id="A0A9X0YT54"/>
<evidence type="ECO:0000313" key="1">
    <source>
        <dbReference type="EMBL" id="MBP2076546.1"/>
    </source>
</evidence>
<dbReference type="PANTHER" id="PTHR40056">
    <property type="entry name" value="HYPOTHETICAL CYTOSOLIC PROTEIN"/>
    <property type="match status" value="1"/>
</dbReference>
<keyword evidence="2" id="KW-1185">Reference proteome</keyword>
<dbReference type="RefSeq" id="WP_149474628.1">
    <property type="nucleotide sequence ID" value="NZ_JAGGMB010000002.1"/>
</dbReference>
<comment type="caution">
    <text evidence="1">The sequence shown here is derived from an EMBL/GenBank/DDBJ whole genome shotgun (WGS) entry which is preliminary data.</text>
</comment>
<name>A0A9X0YT54_9BACI</name>
<dbReference type="Pfam" id="PF08876">
    <property type="entry name" value="DUF1836"/>
    <property type="match status" value="1"/>
</dbReference>
<dbReference type="Proteomes" id="UP001138793">
    <property type="component" value="Unassembled WGS sequence"/>
</dbReference>
<gene>
    <name evidence="1" type="ORF">J2Z64_000758</name>
</gene>
<sequence>MENKQEWLETLHLDNQLSLEDIPDLDLYMDQVIQLFEKKFAGQKRNEDEKVLTKTMINNYAKGKLFFPIKNKKYSKEHLLLISMIYQMKGALSINDVKLTLEKLNTKITDESFDLQRFYTNYLELMKVNHAMFEKDMLEHMSEVESEIAKLGSDDETYLEQVLLVATLTNMSNFYRKAAEKLVDGMAQKEQGDKNEA</sequence>
<accession>A0A9X0YT54</accession>
<protein>
    <recommendedName>
        <fullName evidence="3">DUF1836 domain-containing protein</fullName>
    </recommendedName>
</protein>
<dbReference type="PANTHER" id="PTHR40056:SF1">
    <property type="entry name" value="DUF1836 DOMAIN-CONTAINING PROTEIN"/>
    <property type="match status" value="1"/>
</dbReference>
<dbReference type="OrthoDB" id="3191472at2"/>
<dbReference type="InterPro" id="IPR014975">
    <property type="entry name" value="DUF1836"/>
</dbReference>
<dbReference type="EMBL" id="JAGGMB010000002">
    <property type="protein sequence ID" value="MBP2076546.1"/>
    <property type="molecule type" value="Genomic_DNA"/>
</dbReference>
<organism evidence="1 2">
    <name type="scientific">Oceanobacillus polygoni</name>
    <dbReference type="NCBI Taxonomy" id="1235259"/>
    <lineage>
        <taxon>Bacteria</taxon>
        <taxon>Bacillati</taxon>
        <taxon>Bacillota</taxon>
        <taxon>Bacilli</taxon>
        <taxon>Bacillales</taxon>
        <taxon>Bacillaceae</taxon>
        <taxon>Oceanobacillus</taxon>
    </lineage>
</organism>
<proteinExistence type="predicted"/>
<evidence type="ECO:0000313" key="2">
    <source>
        <dbReference type="Proteomes" id="UP001138793"/>
    </source>
</evidence>